<dbReference type="InterPro" id="IPR051678">
    <property type="entry name" value="AGP_Transferase"/>
</dbReference>
<reference evidence="2 3" key="1">
    <citation type="submission" date="2018-01" db="EMBL/GenBank/DDBJ databases">
        <title>Genome sequence of the PGP bacterium Paenibacillus illinoisensis E3.</title>
        <authorList>
            <person name="Rolli E."/>
            <person name="Marasco R."/>
            <person name="Bessem C."/>
            <person name="Michoud G."/>
            <person name="Gaiarsa S."/>
            <person name="Borin S."/>
            <person name="Daffonchio D."/>
        </authorList>
    </citation>
    <scope>NUCLEOTIDE SEQUENCE [LARGE SCALE GENOMIC DNA]</scope>
    <source>
        <strain evidence="2 3">E3</strain>
    </source>
</reference>
<dbReference type="InterPro" id="IPR002575">
    <property type="entry name" value="Aminoglycoside_PTrfase"/>
</dbReference>
<evidence type="ECO:0000313" key="3">
    <source>
        <dbReference type="Proteomes" id="UP000247459"/>
    </source>
</evidence>
<feature type="domain" description="Aminoglycoside phosphotransferase" evidence="1">
    <location>
        <begin position="20"/>
        <end position="202"/>
    </location>
</feature>
<dbReference type="GO" id="GO:0016740">
    <property type="term" value="F:transferase activity"/>
    <property type="evidence" value="ECO:0007669"/>
    <property type="project" value="UniProtKB-KW"/>
</dbReference>
<keyword evidence="2" id="KW-0808">Transferase</keyword>
<dbReference type="PANTHER" id="PTHR21310:SF40">
    <property type="entry name" value="AMINOGLYCOSIDE PHOSPHOTRANSFERASE DOMAIN-CONTAINING PROTEIN-RELATED"/>
    <property type="match status" value="1"/>
</dbReference>
<evidence type="ECO:0000259" key="1">
    <source>
        <dbReference type="Pfam" id="PF01636"/>
    </source>
</evidence>
<dbReference type="OrthoDB" id="9800774at2"/>
<dbReference type="InterPro" id="IPR011009">
    <property type="entry name" value="Kinase-like_dom_sf"/>
</dbReference>
<dbReference type="AlphaFoldDB" id="A0A2W0D052"/>
<gene>
    <name evidence="2" type="ORF">PIL02S_02250</name>
</gene>
<dbReference type="Gene3D" id="3.90.1200.10">
    <property type="match status" value="1"/>
</dbReference>
<dbReference type="Pfam" id="PF01636">
    <property type="entry name" value="APH"/>
    <property type="match status" value="1"/>
</dbReference>
<organism evidence="2 3">
    <name type="scientific">Paenibacillus illinoisensis</name>
    <dbReference type="NCBI Taxonomy" id="59845"/>
    <lineage>
        <taxon>Bacteria</taxon>
        <taxon>Bacillati</taxon>
        <taxon>Bacillota</taxon>
        <taxon>Bacilli</taxon>
        <taxon>Bacillales</taxon>
        <taxon>Paenibacillaceae</taxon>
        <taxon>Paenibacillus</taxon>
    </lineage>
</organism>
<protein>
    <submittedName>
        <fullName evidence="2">Aminoglycoside phosphotransferase</fullName>
    </submittedName>
</protein>
<dbReference type="EMBL" id="PRLG01000018">
    <property type="protein sequence ID" value="PYY29301.1"/>
    <property type="molecule type" value="Genomic_DNA"/>
</dbReference>
<name>A0A2W0D052_9BACL</name>
<accession>A0A2W0D052</accession>
<dbReference type="Proteomes" id="UP000247459">
    <property type="component" value="Unassembled WGS sequence"/>
</dbReference>
<evidence type="ECO:0000313" key="2">
    <source>
        <dbReference type="EMBL" id="PYY29301.1"/>
    </source>
</evidence>
<comment type="caution">
    <text evidence="2">The sequence shown here is derived from an EMBL/GenBank/DDBJ whole genome shotgun (WGS) entry which is preliminary data.</text>
</comment>
<sequence>MVQGIGNKIGEGGCAEVFEWEDGSKIIKLAKPNTIPAALQAELHHCQTAWTCGLPVPRPYDLVVVEGRSGIVFERIYGDPIIKRFVERAVEQSRTQQPIDIMKDYIEAKITAKLFHQIHSHAVAKMPSQRENIKNDINRAQYLTDAEKAAVIAELDGLPIKQRLCHGDPNPGNILVRDNDAVIIDWNNASTGNPEADLAEYVIMIRYAILPPHLPSEATVLLDATRETCINLFMEEYERLSGIRYADVEPWILPVAARKLVADGISEEEKRLLINEIRRRLHIC</sequence>
<dbReference type="PANTHER" id="PTHR21310">
    <property type="entry name" value="AMINOGLYCOSIDE PHOSPHOTRANSFERASE-RELATED-RELATED"/>
    <property type="match status" value="1"/>
</dbReference>
<proteinExistence type="predicted"/>
<dbReference type="SUPFAM" id="SSF56112">
    <property type="entry name" value="Protein kinase-like (PK-like)"/>
    <property type="match status" value="1"/>
</dbReference>